<gene>
    <name evidence="1" type="ORF">JDW19_22810</name>
</gene>
<evidence type="ECO:0000313" key="2">
    <source>
        <dbReference type="Proteomes" id="UP000650605"/>
    </source>
</evidence>
<name>A0A8I1LSU2_PAEPO</name>
<dbReference type="EMBL" id="JAEHFQ010000016">
    <property type="protein sequence ID" value="MBM0635936.1"/>
    <property type="molecule type" value="Genomic_DNA"/>
</dbReference>
<accession>A0A8I1LSU2</accession>
<proteinExistence type="predicted"/>
<evidence type="ECO:0008006" key="3">
    <source>
        <dbReference type="Google" id="ProtNLM"/>
    </source>
</evidence>
<dbReference type="AlphaFoldDB" id="A0A8I1LSU2"/>
<comment type="caution">
    <text evidence="1">The sequence shown here is derived from an EMBL/GenBank/DDBJ whole genome shotgun (WGS) entry which is preliminary data.</text>
</comment>
<organism evidence="1 2">
    <name type="scientific">Paenibacillus polymyxa</name>
    <name type="common">Bacillus polymyxa</name>
    <dbReference type="NCBI Taxonomy" id="1406"/>
    <lineage>
        <taxon>Bacteria</taxon>
        <taxon>Bacillati</taxon>
        <taxon>Bacillota</taxon>
        <taxon>Bacilli</taxon>
        <taxon>Bacillales</taxon>
        <taxon>Paenibacillaceae</taxon>
        <taxon>Paenibacillus</taxon>
    </lineage>
</organism>
<sequence length="225" mass="26480">MNNSFKIHTENLNRNLESVERYMGRFKDSIKGDLDKAFDTTFENINNVLPFKDLISEALNKMKPEEQSNDGYSDQKEIEITIEMNSTPLFVTDLQNELSKATELIKLSSENAYAETRVHIYSLFTYIIVIFEDYLKKVLNKEETFNNLLASVNDIFKSNNINANNWYRKIKRFQKIRNLIVHKNGERNTGQYLLLTVNDDLKPLISTINEFVEKYRYLLKRVNNN</sequence>
<dbReference type="Proteomes" id="UP000650605">
    <property type="component" value="Unassembled WGS sequence"/>
</dbReference>
<evidence type="ECO:0000313" key="1">
    <source>
        <dbReference type="EMBL" id="MBM0635936.1"/>
    </source>
</evidence>
<reference evidence="1" key="1">
    <citation type="submission" date="2020-12" db="EMBL/GenBank/DDBJ databases">
        <title>Paenibacillus polymyxa LMG 27872: a double-edged sword.</title>
        <authorList>
            <person name="Langendries S."/>
            <person name="Garcia Mendez S."/>
            <person name="Beirinckx S."/>
            <person name="Viaene T."/>
            <person name="Baeyen S."/>
            <person name="Goeminne G."/>
            <person name="Willems A."/>
            <person name="Debode J."/>
            <person name="Goormachtig S."/>
        </authorList>
    </citation>
    <scope>NUCLEOTIDE SEQUENCE</scope>
    <source>
        <strain evidence="1">LMG 27872</strain>
    </source>
</reference>
<dbReference type="RefSeq" id="WP_165149799.1">
    <property type="nucleotide sequence ID" value="NZ_JAEHFQ010000016.1"/>
</dbReference>
<protein>
    <recommendedName>
        <fullName evidence="3">RiboL-PSP-HEPN domain-containing protein</fullName>
    </recommendedName>
</protein>